<evidence type="ECO:0000313" key="1">
    <source>
        <dbReference type="EMBL" id="MPN02326.1"/>
    </source>
</evidence>
<dbReference type="EMBL" id="VSSQ01048272">
    <property type="protein sequence ID" value="MPN02326.1"/>
    <property type="molecule type" value="Genomic_DNA"/>
</dbReference>
<gene>
    <name evidence="1" type="ORF">SDC9_149542</name>
</gene>
<reference evidence="1" key="1">
    <citation type="submission" date="2019-08" db="EMBL/GenBank/DDBJ databases">
        <authorList>
            <person name="Kucharzyk K."/>
            <person name="Murdoch R.W."/>
            <person name="Higgins S."/>
            <person name="Loffler F."/>
        </authorList>
    </citation>
    <scope>NUCLEOTIDE SEQUENCE</scope>
</reference>
<sequence>MQLFYDRALHARNVHLGDTHPFGDLTLAHVFDKPVHYELRFPLVKMLHAFFEEILVFNIHIFLFVAPDEPQEINVIFRL</sequence>
<accession>A0A645ELJ5</accession>
<name>A0A645ELJ5_9ZZZZ</name>
<comment type="caution">
    <text evidence="1">The sequence shown here is derived from an EMBL/GenBank/DDBJ whole genome shotgun (WGS) entry which is preliminary data.</text>
</comment>
<protein>
    <submittedName>
        <fullName evidence="1">Uncharacterized protein</fullName>
    </submittedName>
</protein>
<proteinExistence type="predicted"/>
<organism evidence="1">
    <name type="scientific">bioreactor metagenome</name>
    <dbReference type="NCBI Taxonomy" id="1076179"/>
    <lineage>
        <taxon>unclassified sequences</taxon>
        <taxon>metagenomes</taxon>
        <taxon>ecological metagenomes</taxon>
    </lineage>
</organism>
<dbReference type="AlphaFoldDB" id="A0A645ELJ5"/>